<accession>A0ACB9YLC9</accession>
<comment type="caution">
    <text evidence="1">The sequence shown here is derived from an EMBL/GenBank/DDBJ whole genome shotgun (WGS) entry which is preliminary data.</text>
</comment>
<keyword evidence="2" id="KW-1185">Reference proteome</keyword>
<dbReference type="EMBL" id="MU393607">
    <property type="protein sequence ID" value="KAI4859916.1"/>
    <property type="molecule type" value="Genomic_DNA"/>
</dbReference>
<gene>
    <name evidence="1" type="ORF">F4820DRAFT_462107</name>
</gene>
<organism evidence="1 2">
    <name type="scientific">Hypoxylon rubiginosum</name>
    <dbReference type="NCBI Taxonomy" id="110542"/>
    <lineage>
        <taxon>Eukaryota</taxon>
        <taxon>Fungi</taxon>
        <taxon>Dikarya</taxon>
        <taxon>Ascomycota</taxon>
        <taxon>Pezizomycotina</taxon>
        <taxon>Sordariomycetes</taxon>
        <taxon>Xylariomycetidae</taxon>
        <taxon>Xylariales</taxon>
        <taxon>Hypoxylaceae</taxon>
        <taxon>Hypoxylon</taxon>
    </lineage>
</organism>
<evidence type="ECO:0000313" key="2">
    <source>
        <dbReference type="Proteomes" id="UP001497700"/>
    </source>
</evidence>
<proteinExistence type="predicted"/>
<protein>
    <submittedName>
        <fullName evidence="1">Uncharacterized protein</fullName>
    </submittedName>
</protein>
<sequence>MNSSRACRTTGSTDNLIPPLYSPDDSDSDEILTPESDNEFQAEVSIPLSIVLHELYGVTVATKAAEGELERITHILTTETDAQRFSRDFSARTFSGWCAHIDASAFDESQRHRARLAASIAFLCEAGRKGVVVCAEDLDCVWHIIYEALAVPSVSYSVSRSSQGFLVVPLSSIIKDGNIEELFRLHVWEAGGRRMASNLTIHAHQPFLQSWILAGEGRDYAYEAHPADISTATHAEYGVSWSAQGTESGKDYKTHQTSSTIVNRGKLVHVVERASECHASNMTYTIPANALHKSEVAPEILHATLAFFDSRRGFYQDAPVLGPPDGVSYTTRRETPNVTASILVKAVESVREWERAISQGLQHTANGEWEESLRSYRKASNIYETNPHFPDAPHYRYAVTLRLGHMYRVIGRIELARKILEDARCQMPLNQLRVEITGELAVVNLQHENRLDDAKEALEDQYNAAKHLGLDREVCRAIGNLGMVNYQLYLRRKEPSLLDTAMSQLAERVEIARKLKKYALEQLSDPGSRTELIEFASLREAIALGRFSLCFQQKGDVDRAISTALESLNIQLGLKTPVLIGIARGFYAMALLFGGRSEEALAQCNRPNVCTPIISMCKEPSDEYRGYIRRLVQAGADPELRDEQGYSALDCAVYSGDTKTQEIIEEALRQKFLHEAGKKLDGQRYEAVLRKGYRDIFQDKLHHVLLSSARGSIPEKLRRVYAETLDADEENARLFDRLKFVRYTDLLRFGKIPRSSDGLTNRFNIEPDSNDDELFIIFLSYRWIAADRGSSRKNDSPDDAANTYMERLGVWIDFACIDQEDLAQQQKGVSALLMNLIQCNAMISLVDHTYYERSWCSLEVLMIQILKNAYGGHLWYEHVTDQTSGTEYLREGPSSSELAIDLSQKKVTYLSDKPRLLFLERQTKLIS</sequence>
<name>A0ACB9YLC9_9PEZI</name>
<evidence type="ECO:0000313" key="1">
    <source>
        <dbReference type="EMBL" id="KAI4859916.1"/>
    </source>
</evidence>
<dbReference type="Proteomes" id="UP001497700">
    <property type="component" value="Unassembled WGS sequence"/>
</dbReference>
<reference evidence="1 2" key="1">
    <citation type="journal article" date="2022" name="New Phytol.">
        <title>Ecological generalism drives hyperdiversity of secondary metabolite gene clusters in xylarialean endophytes.</title>
        <authorList>
            <person name="Franco M.E.E."/>
            <person name="Wisecaver J.H."/>
            <person name="Arnold A.E."/>
            <person name="Ju Y.M."/>
            <person name="Slot J.C."/>
            <person name="Ahrendt S."/>
            <person name="Moore L.P."/>
            <person name="Eastman K.E."/>
            <person name="Scott K."/>
            <person name="Konkel Z."/>
            <person name="Mondo S.J."/>
            <person name="Kuo A."/>
            <person name="Hayes R.D."/>
            <person name="Haridas S."/>
            <person name="Andreopoulos B."/>
            <person name="Riley R."/>
            <person name="LaButti K."/>
            <person name="Pangilinan J."/>
            <person name="Lipzen A."/>
            <person name="Amirebrahimi M."/>
            <person name="Yan J."/>
            <person name="Adam C."/>
            <person name="Keymanesh K."/>
            <person name="Ng V."/>
            <person name="Louie K."/>
            <person name="Northen T."/>
            <person name="Drula E."/>
            <person name="Henrissat B."/>
            <person name="Hsieh H.M."/>
            <person name="Youens-Clark K."/>
            <person name="Lutzoni F."/>
            <person name="Miadlikowska J."/>
            <person name="Eastwood D.C."/>
            <person name="Hamelin R.C."/>
            <person name="Grigoriev I.V."/>
            <person name="U'Ren J.M."/>
        </authorList>
    </citation>
    <scope>NUCLEOTIDE SEQUENCE [LARGE SCALE GENOMIC DNA]</scope>
    <source>
        <strain evidence="1 2">CBS 119005</strain>
    </source>
</reference>